<reference evidence="3" key="2">
    <citation type="submission" date="2025-09" db="UniProtKB">
        <authorList>
            <consortium name="Ensembl"/>
        </authorList>
    </citation>
    <scope>IDENTIFICATION</scope>
</reference>
<dbReference type="PANTHER" id="PTHR10835:SF0">
    <property type="entry name" value="SQUALENE MONOOXYGENASE"/>
    <property type="match status" value="1"/>
</dbReference>
<dbReference type="GO" id="GO:0004506">
    <property type="term" value="F:squalene monooxygenase activity"/>
    <property type="evidence" value="ECO:0007669"/>
    <property type="project" value="UniProtKB-UniRule"/>
</dbReference>
<dbReference type="GO" id="GO:0016126">
    <property type="term" value="P:sterol biosynthetic process"/>
    <property type="evidence" value="ECO:0007669"/>
    <property type="project" value="UniProtKB-UniRule"/>
</dbReference>
<keyword evidence="1" id="KW-0285">Flavoprotein</keyword>
<keyword evidence="1" id="KW-0472">Membrane</keyword>
<dbReference type="GeneTree" id="ENSGT00390000011759"/>
<dbReference type="PANTHER" id="PTHR10835">
    <property type="entry name" value="SQUALENE MONOOXYGENASE"/>
    <property type="match status" value="1"/>
</dbReference>
<evidence type="ECO:0000259" key="2">
    <source>
        <dbReference type="Pfam" id="PF01494"/>
    </source>
</evidence>
<dbReference type="AlphaFoldDB" id="A0A8C4QSU6"/>
<dbReference type="Ensembl" id="ENSEBUT00000020667.1">
    <property type="protein sequence ID" value="ENSEBUP00000020091.1"/>
    <property type="gene ID" value="ENSEBUG00000012470.1"/>
</dbReference>
<dbReference type="GO" id="GO:0071949">
    <property type="term" value="F:FAD binding"/>
    <property type="evidence" value="ECO:0007669"/>
    <property type="project" value="InterPro"/>
</dbReference>
<dbReference type="Proteomes" id="UP000694388">
    <property type="component" value="Unplaced"/>
</dbReference>
<dbReference type="EC" id="1.14.14.17" evidence="1"/>
<proteinExistence type="inferred from homology"/>
<comment type="function">
    <text evidence="1">Catalyzes the stereospecific oxidation of squalene to (S)-2,3-epoxysqualene, and is considered to be a rate-limiting enzyme in steroid biosynthesis.</text>
</comment>
<comment type="similarity">
    <text evidence="1">Belongs to the squalene monooxygenase family.</text>
</comment>
<comment type="cofactor">
    <cofactor evidence="1">
        <name>FAD</name>
        <dbReference type="ChEBI" id="CHEBI:57692"/>
    </cofactor>
</comment>
<keyword evidence="4" id="KW-1185">Reference proteome</keyword>
<dbReference type="InterPro" id="IPR036188">
    <property type="entry name" value="FAD/NAD-bd_sf"/>
</dbReference>
<name>A0A8C4QSU6_EPTBU</name>
<evidence type="ECO:0000313" key="4">
    <source>
        <dbReference type="Proteomes" id="UP000694388"/>
    </source>
</evidence>
<comment type="subcellular location">
    <subcellularLocation>
        <location evidence="1">Endoplasmic reticulum membrane</location>
        <topology evidence="1">Peripheral membrane protein</topology>
    </subcellularLocation>
</comment>
<evidence type="ECO:0000313" key="3">
    <source>
        <dbReference type="Ensembl" id="ENSEBUP00000020091.1"/>
    </source>
</evidence>
<sequence>MAIIVVTGRLFWKSFSGSQLCELPHSRSGSPCRSALTFFSSAIRAPEVVLVGSGVLGSALAATLGHAGRRVVVLERDMSEPDRIVGELLQPGGFRALHSLGLQGEEEHST</sequence>
<dbReference type="Pfam" id="PF01494">
    <property type="entry name" value="FAD_binding_3"/>
    <property type="match status" value="1"/>
</dbReference>
<keyword evidence="1" id="KW-0256">Endoplasmic reticulum</keyword>
<dbReference type="InterPro" id="IPR002938">
    <property type="entry name" value="FAD-bd"/>
</dbReference>
<comment type="catalytic activity">
    <reaction evidence="1">
        <text>squalene + reduced [NADPH--hemoprotein reductase] + O2 = (S)-2,3-epoxysqualene + oxidized [NADPH--hemoprotein reductase] + H2O + H(+)</text>
        <dbReference type="Rhea" id="RHEA:25282"/>
        <dbReference type="Rhea" id="RHEA-COMP:11964"/>
        <dbReference type="Rhea" id="RHEA-COMP:11965"/>
        <dbReference type="ChEBI" id="CHEBI:15377"/>
        <dbReference type="ChEBI" id="CHEBI:15378"/>
        <dbReference type="ChEBI" id="CHEBI:15379"/>
        <dbReference type="ChEBI" id="CHEBI:15440"/>
        <dbReference type="ChEBI" id="CHEBI:15441"/>
        <dbReference type="ChEBI" id="CHEBI:57618"/>
        <dbReference type="ChEBI" id="CHEBI:58210"/>
        <dbReference type="EC" id="1.14.14.17"/>
    </reaction>
</comment>
<keyword evidence="1" id="KW-0560">Oxidoreductase</keyword>
<dbReference type="GO" id="GO:0005789">
    <property type="term" value="C:endoplasmic reticulum membrane"/>
    <property type="evidence" value="ECO:0007669"/>
    <property type="project" value="UniProtKB-SubCell"/>
</dbReference>
<dbReference type="InterPro" id="IPR040125">
    <property type="entry name" value="Squalene_monox"/>
</dbReference>
<reference evidence="3" key="1">
    <citation type="submission" date="2025-08" db="UniProtKB">
        <authorList>
            <consortium name="Ensembl"/>
        </authorList>
    </citation>
    <scope>IDENTIFICATION</scope>
</reference>
<organism evidence="3 4">
    <name type="scientific">Eptatretus burgeri</name>
    <name type="common">Inshore hagfish</name>
    <dbReference type="NCBI Taxonomy" id="7764"/>
    <lineage>
        <taxon>Eukaryota</taxon>
        <taxon>Metazoa</taxon>
        <taxon>Chordata</taxon>
        <taxon>Craniata</taxon>
        <taxon>Vertebrata</taxon>
        <taxon>Cyclostomata</taxon>
        <taxon>Myxini</taxon>
        <taxon>Myxiniformes</taxon>
        <taxon>Myxinidae</taxon>
        <taxon>Eptatretinae</taxon>
        <taxon>Eptatretus</taxon>
    </lineage>
</organism>
<evidence type="ECO:0000256" key="1">
    <source>
        <dbReference type="RuleBase" id="RU367121"/>
    </source>
</evidence>
<keyword evidence="1" id="KW-0274">FAD</keyword>
<dbReference type="SUPFAM" id="SSF51905">
    <property type="entry name" value="FAD/NAD(P)-binding domain"/>
    <property type="match status" value="1"/>
</dbReference>
<accession>A0A8C4QSU6</accession>
<protein>
    <recommendedName>
        <fullName evidence="1">Squalene monooxygenase</fullName>
        <ecNumber evidence="1">1.14.14.17</ecNumber>
    </recommendedName>
</protein>
<dbReference type="GO" id="GO:0008203">
    <property type="term" value="P:cholesterol metabolic process"/>
    <property type="evidence" value="ECO:0007669"/>
    <property type="project" value="TreeGrafter"/>
</dbReference>
<feature type="domain" description="FAD-binding" evidence="2">
    <location>
        <begin position="47"/>
        <end position="103"/>
    </location>
</feature>
<dbReference type="Gene3D" id="3.50.50.60">
    <property type="entry name" value="FAD/NAD(P)-binding domain"/>
    <property type="match status" value="1"/>
</dbReference>
<dbReference type="UniPathway" id="UPA00767">
    <property type="reaction ID" value="UER00752"/>
</dbReference>